<keyword evidence="3" id="KW-1185">Reference proteome</keyword>
<evidence type="ECO:0000313" key="2">
    <source>
        <dbReference type="EMBL" id="RDH26899.1"/>
    </source>
</evidence>
<reference evidence="2 3" key="1">
    <citation type="submission" date="2018-07" db="EMBL/GenBank/DDBJ databases">
        <title>The genomes of Aspergillus section Nigri reveals drivers in fungal speciation.</title>
        <authorList>
            <consortium name="DOE Joint Genome Institute"/>
            <person name="Vesth T.C."/>
            <person name="Nybo J."/>
            <person name="Theobald S."/>
            <person name="Brandl J."/>
            <person name="Frisvad J.C."/>
            <person name="Nielsen K.F."/>
            <person name="Lyhne E.K."/>
            <person name="Kogle M.E."/>
            <person name="Kuo A."/>
            <person name="Riley R."/>
            <person name="Clum A."/>
            <person name="Nolan M."/>
            <person name="Lipzen A."/>
            <person name="Salamov A."/>
            <person name="Henrissat B."/>
            <person name="Wiebenga A."/>
            <person name="De vries R.P."/>
            <person name="Grigoriev I.V."/>
            <person name="Mortensen U.H."/>
            <person name="Andersen M.R."/>
            <person name="Baker S.E."/>
        </authorList>
    </citation>
    <scope>NUCLEOTIDE SEQUENCE [LARGE SCALE GENOMIC DNA]</scope>
    <source>
        <strain evidence="2 3">CBS 139.54b</strain>
    </source>
</reference>
<dbReference type="InterPro" id="IPR056009">
    <property type="entry name" value="DUF7587"/>
</dbReference>
<gene>
    <name evidence="2" type="ORF">BDQ94DRAFT_185704</name>
</gene>
<proteinExistence type="predicted"/>
<dbReference type="RefSeq" id="XP_026619921.1">
    <property type="nucleotide sequence ID" value="XM_026774958.1"/>
</dbReference>
<evidence type="ECO:0000313" key="3">
    <source>
        <dbReference type="Proteomes" id="UP000253729"/>
    </source>
</evidence>
<dbReference type="Proteomes" id="UP000253729">
    <property type="component" value="Unassembled WGS sequence"/>
</dbReference>
<dbReference type="GeneID" id="38143314"/>
<dbReference type="AlphaFoldDB" id="A0A3F3PIZ1"/>
<dbReference type="EMBL" id="KZ852110">
    <property type="protein sequence ID" value="RDH26899.1"/>
    <property type="molecule type" value="Genomic_DNA"/>
</dbReference>
<dbReference type="Pfam" id="PF24494">
    <property type="entry name" value="DUF7587"/>
    <property type="match status" value="1"/>
</dbReference>
<feature type="domain" description="DUF7587" evidence="1">
    <location>
        <begin position="156"/>
        <end position="293"/>
    </location>
</feature>
<sequence length="377" mass="42532">MKRDKYGLRTHFPSPKYVGFAEESSEEYSKKRAANFNIQARSEILKKETSKLRDTLRVFNSFRFNIPRIQGEILNVIPLLVAGPENAELYTHGQSEHDIEIQKLTAESRIIQDLFTLLQGFNAKLSKIQGTLNDFATAQGTSRSPIGVYPQIRLDSPDSVSTNYEEIGFLSPAMVNFSYTEKELTKEDIEHHLRDGDRSFPPTISVSTSPARIYKISKRPTFSDRRECYVYIIDPDLLQLLGITCRSTSDLVEELGIEKYSLRNQDGAQYVTPSHYVCHGFIPHEAIIMKMELGVYYLLLEKTGITIAGSLQDTSCTQKLTVQDYLNFARNHNKAYPATSRVELGPAAKGFISSQEHVADIGVDSLVTEMSAFRLPV</sequence>
<organism evidence="2 3">
    <name type="scientific">Aspergillus welwitschiae</name>
    <dbReference type="NCBI Taxonomy" id="1341132"/>
    <lineage>
        <taxon>Eukaryota</taxon>
        <taxon>Fungi</taxon>
        <taxon>Dikarya</taxon>
        <taxon>Ascomycota</taxon>
        <taxon>Pezizomycotina</taxon>
        <taxon>Eurotiomycetes</taxon>
        <taxon>Eurotiomycetidae</taxon>
        <taxon>Eurotiales</taxon>
        <taxon>Aspergillaceae</taxon>
        <taxon>Aspergillus</taxon>
        <taxon>Aspergillus subgen. Circumdati</taxon>
    </lineage>
</organism>
<evidence type="ECO:0000259" key="1">
    <source>
        <dbReference type="Pfam" id="PF24494"/>
    </source>
</evidence>
<name>A0A3F3PIZ1_9EURO</name>
<protein>
    <recommendedName>
        <fullName evidence="1">DUF7587 domain-containing protein</fullName>
    </recommendedName>
</protein>
<accession>A0A3F3PIZ1</accession>